<dbReference type="InterPro" id="IPR056784">
    <property type="entry name" value="PSF2_N"/>
</dbReference>
<accession>A0AA88DWE4</accession>
<dbReference type="FunFam" id="3.40.5.50:FF:000001">
    <property type="entry name" value="DNA replication complex GINS protein PSF2"/>
    <property type="match status" value="1"/>
</dbReference>
<organism evidence="7 8">
    <name type="scientific">Ficus carica</name>
    <name type="common">Common fig</name>
    <dbReference type="NCBI Taxonomy" id="3494"/>
    <lineage>
        <taxon>Eukaryota</taxon>
        <taxon>Viridiplantae</taxon>
        <taxon>Streptophyta</taxon>
        <taxon>Embryophyta</taxon>
        <taxon>Tracheophyta</taxon>
        <taxon>Spermatophyta</taxon>
        <taxon>Magnoliopsida</taxon>
        <taxon>eudicotyledons</taxon>
        <taxon>Gunneridae</taxon>
        <taxon>Pentapetalae</taxon>
        <taxon>rosids</taxon>
        <taxon>fabids</taxon>
        <taxon>Rosales</taxon>
        <taxon>Moraceae</taxon>
        <taxon>Ficeae</taxon>
        <taxon>Ficus</taxon>
    </lineage>
</organism>
<dbReference type="CDD" id="cd21694">
    <property type="entry name" value="GINS_B_Psf2"/>
    <property type="match status" value="1"/>
</dbReference>
<dbReference type="Pfam" id="PF05916">
    <property type="entry name" value="Sld5"/>
    <property type="match status" value="1"/>
</dbReference>
<evidence type="ECO:0000313" key="8">
    <source>
        <dbReference type="Proteomes" id="UP001187192"/>
    </source>
</evidence>
<dbReference type="CDD" id="cd11712">
    <property type="entry name" value="GINS_A_psf2"/>
    <property type="match status" value="1"/>
</dbReference>
<evidence type="ECO:0000256" key="3">
    <source>
        <dbReference type="ARBA" id="ARBA00022705"/>
    </source>
</evidence>
<dbReference type="GO" id="GO:0000727">
    <property type="term" value="P:double-strand break repair via break-induced replication"/>
    <property type="evidence" value="ECO:0007669"/>
    <property type="project" value="TreeGrafter"/>
</dbReference>
<gene>
    <name evidence="7" type="ORF">TIFTF001_032150</name>
</gene>
<dbReference type="Pfam" id="PF25005">
    <property type="entry name" value="PSF2_N"/>
    <property type="match status" value="1"/>
</dbReference>
<dbReference type="Proteomes" id="UP001187192">
    <property type="component" value="Unassembled WGS sequence"/>
</dbReference>
<dbReference type="FunFam" id="1.20.58.1020:FF:000001">
    <property type="entry name" value="DNA replication complex GINS protein PSF2"/>
    <property type="match status" value="1"/>
</dbReference>
<keyword evidence="8" id="KW-1185">Reference proteome</keyword>
<reference evidence="7" key="1">
    <citation type="submission" date="2023-07" db="EMBL/GenBank/DDBJ databases">
        <title>draft genome sequence of fig (Ficus carica).</title>
        <authorList>
            <person name="Takahashi T."/>
            <person name="Nishimura K."/>
        </authorList>
    </citation>
    <scope>NUCLEOTIDE SEQUENCE</scope>
</reference>
<evidence type="ECO:0000259" key="6">
    <source>
        <dbReference type="Pfam" id="PF25005"/>
    </source>
</evidence>
<dbReference type="GO" id="GO:0000811">
    <property type="term" value="C:GINS complex"/>
    <property type="evidence" value="ECO:0007669"/>
    <property type="project" value="TreeGrafter"/>
</dbReference>
<dbReference type="PANTHER" id="PTHR12772:SF0">
    <property type="entry name" value="DNA REPLICATION COMPLEX GINS PROTEIN PSF2"/>
    <property type="match status" value="1"/>
</dbReference>
<evidence type="ECO:0000256" key="1">
    <source>
        <dbReference type="ARBA" id="ARBA00004123"/>
    </source>
</evidence>
<comment type="subcellular location">
    <subcellularLocation>
        <location evidence="1">Nucleus</location>
    </subcellularLocation>
</comment>
<feature type="domain" description="DNA replication complex GINS protein PSF2 N-terminal" evidence="6">
    <location>
        <begin position="14"/>
        <end position="71"/>
    </location>
</feature>
<evidence type="ECO:0000259" key="5">
    <source>
        <dbReference type="Pfam" id="PF05916"/>
    </source>
</evidence>
<dbReference type="InterPro" id="IPR007257">
    <property type="entry name" value="GINS_Psf2"/>
</dbReference>
<dbReference type="Gramene" id="FCD_00017747-RA">
    <property type="protein sequence ID" value="FCD_00017747-RA:cds"/>
    <property type="gene ID" value="FCD_00017747"/>
</dbReference>
<evidence type="ECO:0000256" key="4">
    <source>
        <dbReference type="ARBA" id="ARBA00023242"/>
    </source>
</evidence>
<comment type="caution">
    <text evidence="7">The sequence shown here is derived from an EMBL/GenBank/DDBJ whole genome shotgun (WGS) entry which is preliminary data.</text>
</comment>
<keyword evidence="3" id="KW-0235">DNA replication</keyword>
<evidence type="ECO:0000313" key="7">
    <source>
        <dbReference type="EMBL" id="GMN63087.1"/>
    </source>
</evidence>
<dbReference type="EMBL" id="BTGU01000141">
    <property type="protein sequence ID" value="GMN63087.1"/>
    <property type="molecule type" value="Genomic_DNA"/>
</dbReference>
<dbReference type="GO" id="GO:0006260">
    <property type="term" value="P:DNA replication"/>
    <property type="evidence" value="ECO:0007669"/>
    <property type="project" value="UniProtKB-KW"/>
</dbReference>
<dbReference type="Gene3D" id="1.20.58.1020">
    <property type="match status" value="1"/>
</dbReference>
<evidence type="ECO:0008006" key="9">
    <source>
        <dbReference type="Google" id="ProtNLM"/>
    </source>
</evidence>
<dbReference type="SUPFAM" id="SSF160059">
    <property type="entry name" value="PriA/YqbF domain"/>
    <property type="match status" value="1"/>
</dbReference>
<dbReference type="SUPFAM" id="SSF158573">
    <property type="entry name" value="GINS helical bundle-like"/>
    <property type="match status" value="1"/>
</dbReference>
<dbReference type="InterPro" id="IPR036224">
    <property type="entry name" value="GINS_bundle-like_dom_sf"/>
</dbReference>
<keyword evidence="4" id="KW-0539">Nucleus</keyword>
<dbReference type="InterPro" id="IPR021151">
    <property type="entry name" value="GINS_A"/>
</dbReference>
<dbReference type="Gene3D" id="3.40.5.50">
    <property type="match status" value="1"/>
</dbReference>
<sequence>MAGQSDPHPSLFSADEVEFVAEDEMIEIVPNMRMEPLNLLCGDYGPFFPQMVTKVPIWLAIALKKRGKCTIRPPPWMSIESLTQILESERESQESFQVLPFHYVEISRLLFDHARDDIPDVYMVRSLIEDIRDVRFHKVETSLESFEDARSSAVRIKNLSAMEVNIVRPFVGRALQAFYKHGSPDLIPNPERMSNSNANRWQQAPDQGQRVCYELMHGVILKSALYEKDKGFDNDTRHCSTQARSCYIRMLARKIVPVFFGSLF</sequence>
<proteinExistence type="inferred from homology"/>
<name>A0AA88DWE4_FICCA</name>
<dbReference type="PANTHER" id="PTHR12772">
    <property type="entry name" value="DNA REPLICATION COMPLEX GINS PROTEIN PSF2"/>
    <property type="match status" value="1"/>
</dbReference>
<comment type="similarity">
    <text evidence="2">Belongs to the GINS2/PSF2 family.</text>
</comment>
<evidence type="ECO:0000256" key="2">
    <source>
        <dbReference type="ARBA" id="ARBA00010565"/>
    </source>
</evidence>
<dbReference type="AlphaFoldDB" id="A0AA88DWE4"/>
<protein>
    <recommendedName>
        <fullName evidence="9">DNA replication complex GINS protein PSF2</fullName>
    </recommendedName>
</protein>
<feature type="domain" description="GINS subunit" evidence="5">
    <location>
        <begin position="76"/>
        <end position="171"/>
    </location>
</feature>